<gene>
    <name evidence="1" type="ORF">CDAR_237801</name>
</gene>
<reference evidence="1 2" key="1">
    <citation type="submission" date="2021-06" db="EMBL/GenBank/DDBJ databases">
        <title>Caerostris darwini draft genome.</title>
        <authorList>
            <person name="Kono N."/>
            <person name="Arakawa K."/>
        </authorList>
    </citation>
    <scope>NUCLEOTIDE SEQUENCE [LARGE SCALE GENOMIC DNA]</scope>
</reference>
<protein>
    <submittedName>
        <fullName evidence="1">Uncharacterized protein</fullName>
    </submittedName>
</protein>
<comment type="caution">
    <text evidence="1">The sequence shown here is derived from an EMBL/GenBank/DDBJ whole genome shotgun (WGS) entry which is preliminary data.</text>
</comment>
<proteinExistence type="predicted"/>
<evidence type="ECO:0000313" key="1">
    <source>
        <dbReference type="EMBL" id="GIY27695.1"/>
    </source>
</evidence>
<sequence length="123" mass="14488">MRLTFKTHYTKQRFTPVAPKKKIHCRFYSFFIRALKRHANYIRTNAFLFQRSTTKVVQDVLFSHISQNHQKSLKKRKEKNPIDVSSAQKRNINISLPHIVLSSVVPPNVSLLHIGVFSRFRLN</sequence>
<accession>A0AAV4S5D9</accession>
<dbReference type="Proteomes" id="UP001054837">
    <property type="component" value="Unassembled WGS sequence"/>
</dbReference>
<dbReference type="EMBL" id="BPLQ01007073">
    <property type="protein sequence ID" value="GIY27695.1"/>
    <property type="molecule type" value="Genomic_DNA"/>
</dbReference>
<keyword evidence="2" id="KW-1185">Reference proteome</keyword>
<evidence type="ECO:0000313" key="2">
    <source>
        <dbReference type="Proteomes" id="UP001054837"/>
    </source>
</evidence>
<name>A0AAV4S5D9_9ARAC</name>
<dbReference type="AlphaFoldDB" id="A0AAV4S5D9"/>
<organism evidence="1 2">
    <name type="scientific">Caerostris darwini</name>
    <dbReference type="NCBI Taxonomy" id="1538125"/>
    <lineage>
        <taxon>Eukaryota</taxon>
        <taxon>Metazoa</taxon>
        <taxon>Ecdysozoa</taxon>
        <taxon>Arthropoda</taxon>
        <taxon>Chelicerata</taxon>
        <taxon>Arachnida</taxon>
        <taxon>Araneae</taxon>
        <taxon>Araneomorphae</taxon>
        <taxon>Entelegynae</taxon>
        <taxon>Araneoidea</taxon>
        <taxon>Araneidae</taxon>
        <taxon>Caerostris</taxon>
    </lineage>
</organism>